<evidence type="ECO:0000313" key="2">
    <source>
        <dbReference type="Proteomes" id="UP000494256"/>
    </source>
</evidence>
<dbReference type="EMBL" id="CADEBD010000171">
    <property type="protein sequence ID" value="CAB3223608.1"/>
    <property type="molecule type" value="Genomic_DNA"/>
</dbReference>
<dbReference type="Proteomes" id="UP000494256">
    <property type="component" value="Unassembled WGS sequence"/>
</dbReference>
<evidence type="ECO:0000313" key="1">
    <source>
        <dbReference type="EMBL" id="CAB3223608.1"/>
    </source>
</evidence>
<proteinExistence type="predicted"/>
<dbReference type="AlphaFoldDB" id="A0A8S0YVT0"/>
<accession>A0A8S0YVT0</accession>
<gene>
    <name evidence="1" type="ORF">APLA_LOCUS1491</name>
</gene>
<protein>
    <submittedName>
        <fullName evidence="1">Uncharacterized protein</fullName>
    </submittedName>
</protein>
<name>A0A8S0YVT0_ARCPL</name>
<sequence>MSGEIVRLKAVILTVSCHTQNIAPPLAATQYYRVPSLHILKEILSNSSHKLKQLDIVLVEGTKFYYTYPVFIRYDRNIVCPPVRTP</sequence>
<reference evidence="1 2" key="1">
    <citation type="submission" date="2020-04" db="EMBL/GenBank/DDBJ databases">
        <authorList>
            <person name="Wallbank WR R."/>
            <person name="Pardo Diaz C."/>
            <person name="Kozak K."/>
            <person name="Martin S."/>
            <person name="Jiggins C."/>
            <person name="Moest M."/>
            <person name="Warren A I."/>
            <person name="Byers J.R.P. K."/>
            <person name="Montejo-Kovacevich G."/>
            <person name="Yen C E."/>
        </authorList>
    </citation>
    <scope>NUCLEOTIDE SEQUENCE [LARGE SCALE GENOMIC DNA]</scope>
</reference>
<comment type="caution">
    <text evidence="1">The sequence shown here is derived from an EMBL/GenBank/DDBJ whole genome shotgun (WGS) entry which is preliminary data.</text>
</comment>
<dbReference type="OrthoDB" id="433512at2759"/>
<organism evidence="1 2">
    <name type="scientific">Arctia plantaginis</name>
    <name type="common">Wood tiger moth</name>
    <name type="synonym">Phalaena plantaginis</name>
    <dbReference type="NCBI Taxonomy" id="874455"/>
    <lineage>
        <taxon>Eukaryota</taxon>
        <taxon>Metazoa</taxon>
        <taxon>Ecdysozoa</taxon>
        <taxon>Arthropoda</taxon>
        <taxon>Hexapoda</taxon>
        <taxon>Insecta</taxon>
        <taxon>Pterygota</taxon>
        <taxon>Neoptera</taxon>
        <taxon>Endopterygota</taxon>
        <taxon>Lepidoptera</taxon>
        <taxon>Glossata</taxon>
        <taxon>Ditrysia</taxon>
        <taxon>Noctuoidea</taxon>
        <taxon>Erebidae</taxon>
        <taxon>Arctiinae</taxon>
        <taxon>Arctia</taxon>
    </lineage>
</organism>